<sequence>MLLKNCSAINKNLLIEKHGVQEKKDLKDFCVLLAQNLANAIKKTAIENVREMKRQKIVTLQTKEDILTLKKYTRNRAGIFLERFKIKKTLLNDKVHASFILTDLMIFNRRRPGETERACDYFRKYSTECQAEPPELLRATLLRKQVPTKAADLELNDTAINYLIAGETAASERPIFNENEEKRKKNEISAQIRLSSEETDMEEAQKLNSTSSRNKIEEEPEKNARTISSDSGWIPSREESEVEEEPEKNARTISRDSGWIPSREESEVEGNVHSSSKNTLIIVNGQHGKLQQVPVYKTKYQPTPMSTSTIVRQQHPHQRTFEFEELYNVETQNDDFNEHLEELLDENLYDENLYDENDETDENFRSTASEPQQK</sequence>
<feature type="region of interest" description="Disordered" evidence="1">
    <location>
        <begin position="350"/>
        <end position="374"/>
    </location>
</feature>
<name>A0ABD2N0Y1_9CUCU</name>
<gene>
    <name evidence="2" type="ORF">HHI36_023940</name>
</gene>
<feature type="compositionally biased region" description="Polar residues" evidence="1">
    <location>
        <begin position="365"/>
        <end position="374"/>
    </location>
</feature>
<feature type="compositionally biased region" description="Acidic residues" evidence="1">
    <location>
        <begin position="350"/>
        <end position="361"/>
    </location>
</feature>
<organism evidence="2 3">
    <name type="scientific">Cryptolaemus montrouzieri</name>
    <dbReference type="NCBI Taxonomy" id="559131"/>
    <lineage>
        <taxon>Eukaryota</taxon>
        <taxon>Metazoa</taxon>
        <taxon>Ecdysozoa</taxon>
        <taxon>Arthropoda</taxon>
        <taxon>Hexapoda</taxon>
        <taxon>Insecta</taxon>
        <taxon>Pterygota</taxon>
        <taxon>Neoptera</taxon>
        <taxon>Endopterygota</taxon>
        <taxon>Coleoptera</taxon>
        <taxon>Polyphaga</taxon>
        <taxon>Cucujiformia</taxon>
        <taxon>Coccinelloidea</taxon>
        <taxon>Coccinellidae</taxon>
        <taxon>Scymninae</taxon>
        <taxon>Scymnini</taxon>
        <taxon>Cryptolaemus</taxon>
    </lineage>
</organism>
<protein>
    <submittedName>
        <fullName evidence="2">Uncharacterized protein</fullName>
    </submittedName>
</protein>
<feature type="compositionally biased region" description="Basic and acidic residues" evidence="1">
    <location>
        <begin position="214"/>
        <end position="224"/>
    </location>
</feature>
<comment type="caution">
    <text evidence="2">The sequence shown here is derived from an EMBL/GenBank/DDBJ whole genome shotgun (WGS) entry which is preliminary data.</text>
</comment>
<dbReference type="Proteomes" id="UP001516400">
    <property type="component" value="Unassembled WGS sequence"/>
</dbReference>
<dbReference type="EMBL" id="JABFTP020000044">
    <property type="protein sequence ID" value="KAL3272296.1"/>
    <property type="molecule type" value="Genomic_DNA"/>
</dbReference>
<proteinExistence type="predicted"/>
<evidence type="ECO:0000313" key="3">
    <source>
        <dbReference type="Proteomes" id="UP001516400"/>
    </source>
</evidence>
<keyword evidence="3" id="KW-1185">Reference proteome</keyword>
<accession>A0ABD2N0Y1</accession>
<dbReference type="AlphaFoldDB" id="A0ABD2N0Y1"/>
<reference evidence="2 3" key="1">
    <citation type="journal article" date="2021" name="BMC Biol.">
        <title>Horizontally acquired antibacterial genes associated with adaptive radiation of ladybird beetles.</title>
        <authorList>
            <person name="Li H.S."/>
            <person name="Tang X.F."/>
            <person name="Huang Y.H."/>
            <person name="Xu Z.Y."/>
            <person name="Chen M.L."/>
            <person name="Du X.Y."/>
            <person name="Qiu B.Y."/>
            <person name="Chen P.T."/>
            <person name="Zhang W."/>
            <person name="Slipinski A."/>
            <person name="Escalona H.E."/>
            <person name="Waterhouse R.M."/>
            <person name="Zwick A."/>
            <person name="Pang H."/>
        </authorList>
    </citation>
    <scope>NUCLEOTIDE SEQUENCE [LARGE SCALE GENOMIC DNA]</scope>
    <source>
        <strain evidence="2">SYSU2018</strain>
    </source>
</reference>
<evidence type="ECO:0000313" key="2">
    <source>
        <dbReference type="EMBL" id="KAL3272296.1"/>
    </source>
</evidence>
<feature type="region of interest" description="Disordered" evidence="1">
    <location>
        <begin position="194"/>
        <end position="273"/>
    </location>
</feature>
<dbReference type="PANTHER" id="PTHR33480">
    <property type="entry name" value="SET DOMAIN-CONTAINING PROTEIN-RELATED"/>
    <property type="match status" value="1"/>
</dbReference>
<evidence type="ECO:0000256" key="1">
    <source>
        <dbReference type="SAM" id="MobiDB-lite"/>
    </source>
</evidence>